<dbReference type="RefSeq" id="WP_212326072.1">
    <property type="nucleotide sequence ID" value="NZ_AP024463.1"/>
</dbReference>
<dbReference type="CDD" id="cd02857">
    <property type="entry name" value="E_set_CDase_PDE_N"/>
    <property type="match status" value="1"/>
</dbReference>
<gene>
    <name evidence="4" type="ORF">J5A65_05050</name>
</gene>
<keyword evidence="5" id="KW-1185">Reference proteome</keyword>
<proteinExistence type="predicted"/>
<sequence>MRLPPHHDGSELYVSDPHPQLGELVAVFVRVPRWVDVRQVWVRSRPDGTLHLREGVPDRVEEHDVIWRCELPIHNQVTRYRFQLRSPGGLSWLTAAGVSRWEPPESTDFCLTTFAGPPDWVSNSVFYQIFPDCFANSGATREWPEWSLRSAWDDPVSTDWRVSIRQVYGGDLQGIAERLDHMERLGVNALYLTPFFSAPSSHRYNADDFTHVDPLLGGDEGLAMLSAEVHRRGMRILGDLTLHHCGSTHQWFQSAHELGQAAATSEYFPWEGTDFAYCRGIPTLPKLDYRSSRVRQAMVTGSNSVVTRWLRPPFELDGWRIDLANMVGRYRDSDENKPIARATRRAMSKVNPATYLVGEHMYDASPDLLGDGWHGVTNYSGFTWPVLGWLGDVELLGRAWFMGNPVMPSLSGQDVAEALDAYRANAPWTAATHALNLLGSHDTPRWRTVARDVETAVVGVGLLMSYPGVPSMLYGDEIGLTGSKGDLARSPMVWDESRWDTALFEEYRRLIHLRCEHVAFSRGGFRWVHVGEDVLIFLRESASQRLLVRASRRAHRPVPLPPELLLGCRTASAALLYGQVPLRERPDGVAEVPGEGPSFEVWELDAAPASTA</sequence>
<dbReference type="PANTHER" id="PTHR10357:SF210">
    <property type="entry name" value="MALTODEXTRIN GLUCOSIDASE"/>
    <property type="match status" value="1"/>
</dbReference>
<dbReference type="SUPFAM" id="SSF51445">
    <property type="entry name" value="(Trans)glycosidases"/>
    <property type="match status" value="1"/>
</dbReference>
<evidence type="ECO:0000313" key="5">
    <source>
        <dbReference type="Proteomes" id="UP000678513"/>
    </source>
</evidence>
<dbReference type="EMBL" id="CP072384">
    <property type="protein sequence ID" value="QUC09093.1"/>
    <property type="molecule type" value="Genomic_DNA"/>
</dbReference>
<keyword evidence="2" id="KW-0326">Glycosidase</keyword>
<reference evidence="4 5" key="1">
    <citation type="submission" date="2021-03" db="EMBL/GenBank/DDBJ databases">
        <title>Human Oral Microbial Genomes.</title>
        <authorList>
            <person name="Johnston C.D."/>
            <person name="Chen T."/>
            <person name="Dewhirst F.E."/>
        </authorList>
    </citation>
    <scope>NUCLEOTIDE SEQUENCE [LARGE SCALE GENOMIC DNA]</scope>
    <source>
        <strain evidence="4 5">DSMZ 100122</strain>
    </source>
</reference>
<evidence type="ECO:0000256" key="2">
    <source>
        <dbReference type="ARBA" id="ARBA00023295"/>
    </source>
</evidence>
<dbReference type="Gene3D" id="3.20.20.80">
    <property type="entry name" value="Glycosidases"/>
    <property type="match status" value="1"/>
</dbReference>
<dbReference type="InterPro" id="IPR013783">
    <property type="entry name" value="Ig-like_fold"/>
</dbReference>
<accession>A0ABX7Y8B5</accession>
<evidence type="ECO:0000256" key="1">
    <source>
        <dbReference type="ARBA" id="ARBA00022801"/>
    </source>
</evidence>
<dbReference type="Pfam" id="PF00128">
    <property type="entry name" value="Alpha-amylase"/>
    <property type="match status" value="2"/>
</dbReference>
<dbReference type="SUPFAM" id="SSF81296">
    <property type="entry name" value="E set domains"/>
    <property type="match status" value="1"/>
</dbReference>
<dbReference type="PANTHER" id="PTHR10357">
    <property type="entry name" value="ALPHA-AMYLASE FAMILY MEMBER"/>
    <property type="match status" value="1"/>
</dbReference>
<dbReference type="GO" id="GO:0016787">
    <property type="term" value="F:hydrolase activity"/>
    <property type="evidence" value="ECO:0007669"/>
    <property type="project" value="UniProtKB-KW"/>
</dbReference>
<feature type="domain" description="Glycosyl hydrolase family 13 catalytic" evidence="3">
    <location>
        <begin position="128"/>
        <end position="514"/>
    </location>
</feature>
<evidence type="ECO:0000259" key="3">
    <source>
        <dbReference type="SMART" id="SM00642"/>
    </source>
</evidence>
<dbReference type="InterPro" id="IPR006047">
    <property type="entry name" value="GH13_cat_dom"/>
</dbReference>
<organism evidence="4 5">
    <name type="scientific">Arachnia rubra</name>
    <dbReference type="NCBI Taxonomy" id="1547448"/>
    <lineage>
        <taxon>Bacteria</taxon>
        <taxon>Bacillati</taxon>
        <taxon>Actinomycetota</taxon>
        <taxon>Actinomycetes</taxon>
        <taxon>Propionibacteriales</taxon>
        <taxon>Propionibacteriaceae</taxon>
        <taxon>Arachnia</taxon>
    </lineage>
</organism>
<dbReference type="CDD" id="cd11338">
    <property type="entry name" value="AmyAc_CMD"/>
    <property type="match status" value="1"/>
</dbReference>
<name>A0ABX7Y8B5_9ACTN</name>
<protein>
    <submittedName>
        <fullName evidence="4">Glycoside hydrolase family 13 protein</fullName>
    </submittedName>
</protein>
<dbReference type="InterPro" id="IPR017853">
    <property type="entry name" value="GH"/>
</dbReference>
<keyword evidence="1 4" id="KW-0378">Hydrolase</keyword>
<dbReference type="SMART" id="SM00642">
    <property type="entry name" value="Aamy"/>
    <property type="match status" value="1"/>
</dbReference>
<evidence type="ECO:0000313" key="4">
    <source>
        <dbReference type="EMBL" id="QUC09093.1"/>
    </source>
</evidence>
<dbReference type="InterPro" id="IPR004185">
    <property type="entry name" value="Glyco_hydro_13_lg-like_dom"/>
</dbReference>
<dbReference type="Proteomes" id="UP000678513">
    <property type="component" value="Chromosome"/>
</dbReference>
<dbReference type="InterPro" id="IPR014756">
    <property type="entry name" value="Ig_E-set"/>
</dbReference>
<dbReference type="Gene3D" id="2.60.40.10">
    <property type="entry name" value="Immunoglobulins"/>
    <property type="match status" value="1"/>
</dbReference>